<keyword evidence="2" id="KW-1185">Reference proteome</keyword>
<sequence length="110" mass="13076">MSKVNISVDVEIWKQSKMLVCAFRKSHMYKYEYYVTRDEMLILLDLQLLLAGQNPTQQFSLEGELIEPILTEDQIVGACNFNLFYNPITDERRIYICDFWDNSISVWPVW</sequence>
<dbReference type="AlphaFoldDB" id="A0AAV7KH77"/>
<dbReference type="EMBL" id="JAKMXF010000037">
    <property type="protein sequence ID" value="KAI6660225.1"/>
    <property type="molecule type" value="Genomic_DNA"/>
</dbReference>
<organism evidence="1 2">
    <name type="scientific">Oopsacas minuta</name>
    <dbReference type="NCBI Taxonomy" id="111878"/>
    <lineage>
        <taxon>Eukaryota</taxon>
        <taxon>Metazoa</taxon>
        <taxon>Porifera</taxon>
        <taxon>Hexactinellida</taxon>
        <taxon>Hexasterophora</taxon>
        <taxon>Lyssacinosida</taxon>
        <taxon>Leucopsacidae</taxon>
        <taxon>Oopsacas</taxon>
    </lineage>
</organism>
<gene>
    <name evidence="1" type="ORF">LOD99_10461</name>
</gene>
<evidence type="ECO:0000313" key="2">
    <source>
        <dbReference type="Proteomes" id="UP001165289"/>
    </source>
</evidence>
<reference evidence="1 2" key="1">
    <citation type="journal article" date="2023" name="BMC Biol.">
        <title>The compact genome of the sponge Oopsacas minuta (Hexactinellida) is lacking key metazoan core genes.</title>
        <authorList>
            <person name="Santini S."/>
            <person name="Schenkelaars Q."/>
            <person name="Jourda C."/>
            <person name="Duchesne M."/>
            <person name="Belahbib H."/>
            <person name="Rocher C."/>
            <person name="Selva M."/>
            <person name="Riesgo A."/>
            <person name="Vervoort M."/>
            <person name="Leys S.P."/>
            <person name="Kodjabachian L."/>
            <person name="Le Bivic A."/>
            <person name="Borchiellini C."/>
            <person name="Claverie J.M."/>
            <person name="Renard E."/>
        </authorList>
    </citation>
    <scope>NUCLEOTIDE SEQUENCE [LARGE SCALE GENOMIC DNA]</scope>
    <source>
        <strain evidence="1">SPO-2</strain>
    </source>
</reference>
<dbReference type="Proteomes" id="UP001165289">
    <property type="component" value="Unassembled WGS sequence"/>
</dbReference>
<name>A0AAV7KH77_9METZ</name>
<comment type="caution">
    <text evidence="1">The sequence shown here is derived from an EMBL/GenBank/DDBJ whole genome shotgun (WGS) entry which is preliminary data.</text>
</comment>
<protein>
    <submittedName>
        <fullName evidence="1">Uncharacterized protein</fullName>
    </submittedName>
</protein>
<evidence type="ECO:0000313" key="1">
    <source>
        <dbReference type="EMBL" id="KAI6660225.1"/>
    </source>
</evidence>
<accession>A0AAV7KH77</accession>
<proteinExistence type="predicted"/>